<comment type="caution">
    <text evidence="1">The sequence shown here is derived from an EMBL/GenBank/DDBJ whole genome shotgun (WGS) entry which is preliminary data.</text>
</comment>
<sequence length="75" mass="8473">MKSMWSLARQLARWWRPSSVSAQILKVLRNFSCSASSPWMQSNRVGSSFLVALQPLESCEKGERGTTLSLRPAHH</sequence>
<proteinExistence type="predicted"/>
<dbReference type="EMBL" id="JAUEPT010000012">
    <property type="protein sequence ID" value="KAK0447077.1"/>
    <property type="molecule type" value="Genomic_DNA"/>
</dbReference>
<protein>
    <submittedName>
        <fullName evidence="1">Uncharacterized protein</fullName>
    </submittedName>
</protein>
<gene>
    <name evidence="1" type="ORF">EV421DRAFT_1788467</name>
</gene>
<organism evidence="1 2">
    <name type="scientific">Armillaria borealis</name>
    <dbReference type="NCBI Taxonomy" id="47425"/>
    <lineage>
        <taxon>Eukaryota</taxon>
        <taxon>Fungi</taxon>
        <taxon>Dikarya</taxon>
        <taxon>Basidiomycota</taxon>
        <taxon>Agaricomycotina</taxon>
        <taxon>Agaricomycetes</taxon>
        <taxon>Agaricomycetidae</taxon>
        <taxon>Agaricales</taxon>
        <taxon>Marasmiineae</taxon>
        <taxon>Physalacriaceae</taxon>
        <taxon>Armillaria</taxon>
    </lineage>
</organism>
<reference evidence="1" key="1">
    <citation type="submission" date="2023-06" db="EMBL/GenBank/DDBJ databases">
        <authorList>
            <consortium name="Lawrence Berkeley National Laboratory"/>
            <person name="Ahrendt S."/>
            <person name="Sahu N."/>
            <person name="Indic B."/>
            <person name="Wong-Bajracharya J."/>
            <person name="Merenyi Z."/>
            <person name="Ke H.-M."/>
            <person name="Monk M."/>
            <person name="Kocsube S."/>
            <person name="Drula E."/>
            <person name="Lipzen A."/>
            <person name="Balint B."/>
            <person name="Henrissat B."/>
            <person name="Andreopoulos B."/>
            <person name="Martin F.M."/>
            <person name="Harder C.B."/>
            <person name="Rigling D."/>
            <person name="Ford K.L."/>
            <person name="Foster G.D."/>
            <person name="Pangilinan J."/>
            <person name="Papanicolaou A."/>
            <person name="Barry K."/>
            <person name="LaButti K."/>
            <person name="Viragh M."/>
            <person name="Koriabine M."/>
            <person name="Yan M."/>
            <person name="Riley R."/>
            <person name="Champramary S."/>
            <person name="Plett K.L."/>
            <person name="Tsai I.J."/>
            <person name="Slot J."/>
            <person name="Sipos G."/>
            <person name="Plett J."/>
            <person name="Nagy L.G."/>
            <person name="Grigoriev I.V."/>
        </authorList>
    </citation>
    <scope>NUCLEOTIDE SEQUENCE</scope>
    <source>
        <strain evidence="1">FPL87.14</strain>
    </source>
</reference>
<evidence type="ECO:0000313" key="1">
    <source>
        <dbReference type="EMBL" id="KAK0447077.1"/>
    </source>
</evidence>
<dbReference type="AlphaFoldDB" id="A0AA39MUG4"/>
<accession>A0AA39MUG4</accession>
<dbReference type="Proteomes" id="UP001175226">
    <property type="component" value="Unassembled WGS sequence"/>
</dbReference>
<evidence type="ECO:0000313" key="2">
    <source>
        <dbReference type="Proteomes" id="UP001175226"/>
    </source>
</evidence>
<name>A0AA39MUG4_9AGAR</name>
<keyword evidence="2" id="KW-1185">Reference proteome</keyword>